<dbReference type="GO" id="GO:0071555">
    <property type="term" value="P:cell wall organization"/>
    <property type="evidence" value="ECO:0007669"/>
    <property type="project" value="UniProtKB-KW"/>
</dbReference>
<comment type="catalytic activity">
    <reaction evidence="10 11">
        <text>D-alanyl-D-alanine + UDP-N-acetyl-alpha-D-muramoyl-L-alanyl-gamma-D-glutamyl-meso-2,6-diaminopimelate + ATP = UDP-N-acetyl-alpha-D-muramoyl-L-alanyl-gamma-D-glutamyl-meso-2,6-diaminopimeloyl-D-alanyl-D-alanine + ADP + phosphate + H(+)</text>
        <dbReference type="Rhea" id="RHEA:28374"/>
        <dbReference type="ChEBI" id="CHEBI:15378"/>
        <dbReference type="ChEBI" id="CHEBI:30616"/>
        <dbReference type="ChEBI" id="CHEBI:43474"/>
        <dbReference type="ChEBI" id="CHEBI:57822"/>
        <dbReference type="ChEBI" id="CHEBI:61386"/>
        <dbReference type="ChEBI" id="CHEBI:83905"/>
        <dbReference type="ChEBI" id="CHEBI:456216"/>
        <dbReference type="EC" id="6.3.2.10"/>
    </reaction>
</comment>
<dbReference type="Pfam" id="PF08245">
    <property type="entry name" value="Mur_ligase_M"/>
    <property type="match status" value="1"/>
</dbReference>
<evidence type="ECO:0000256" key="11">
    <source>
        <dbReference type="RuleBase" id="RU004136"/>
    </source>
</evidence>
<accession>A0A9D1QZE3</accession>
<dbReference type="GO" id="GO:0047480">
    <property type="term" value="F:UDP-N-acetylmuramoyl-tripeptide-D-alanyl-D-alanine ligase activity"/>
    <property type="evidence" value="ECO:0007669"/>
    <property type="project" value="UniProtKB-UniRule"/>
</dbReference>
<evidence type="ECO:0000313" key="16">
    <source>
        <dbReference type="Proteomes" id="UP000824264"/>
    </source>
</evidence>
<feature type="domain" description="Mur ligase central" evidence="14">
    <location>
        <begin position="114"/>
        <end position="300"/>
    </location>
</feature>
<dbReference type="InterPro" id="IPR051046">
    <property type="entry name" value="MurCDEF_CellWall_CoF430Synth"/>
</dbReference>
<keyword evidence="1 10" id="KW-0963">Cytoplasm</keyword>
<dbReference type="GO" id="GO:0005737">
    <property type="term" value="C:cytoplasm"/>
    <property type="evidence" value="ECO:0007669"/>
    <property type="project" value="UniProtKB-SubCell"/>
</dbReference>
<dbReference type="InterPro" id="IPR036615">
    <property type="entry name" value="Mur_ligase_C_dom_sf"/>
</dbReference>
<comment type="subcellular location">
    <subcellularLocation>
        <location evidence="10 11">Cytoplasm</location>
    </subcellularLocation>
</comment>
<keyword evidence="3 10" id="KW-0132">Cell division</keyword>
<keyword evidence="7 10" id="KW-0573">Peptidoglycan synthesis</keyword>
<keyword evidence="4 10" id="KW-0547">Nucleotide-binding</keyword>
<dbReference type="SUPFAM" id="SSF53244">
    <property type="entry name" value="MurD-like peptide ligases, peptide-binding domain"/>
    <property type="match status" value="1"/>
</dbReference>
<sequence length="473" mass="49589">MRLSFDDIAGAVGGTVIPGSAMPTRPVEGVSTDSRDVTPGSLFVCIPGETFDGHDFAGKAAEAGAAALLASRNPFDGTLPVPVVLVEDTVKALGRLARFWRGRLGPETRVIGLTGTAGKTTVKELLGQVLGRRGATARTRLNLNNQIGLPLSMLAATGEEAFWVMEAGISHAGDMDELGAILEPDVALILNVGPGHAAGLGDRGTAYYKARLLSYLAPGGMAVVSADYPELVREARAVHPELVFFSAAGRQVDYRASYVTPAGEDKGLFRLWLDGVSLDVEAPFRGAFGAENVIAVAAVAHRLGLTPDEIAAGFAGALLPKQRFACSQVGRWLVIDDSYNANPLSFARMLEAAAEMAGDRPDRPFVCVLGEMGELGALAADEHRALGRRVAAARPRAVFWKGGHGDDVAQGLEAERYAGLFSPVASAEDFLHGFASCTAEEGGVILFKGSRANKLEKLVEAFVAAQTGDAHAV</sequence>
<evidence type="ECO:0000313" key="15">
    <source>
        <dbReference type="EMBL" id="HIW78197.1"/>
    </source>
</evidence>
<keyword evidence="6 10" id="KW-0133">Cell shape</keyword>
<evidence type="ECO:0000259" key="12">
    <source>
        <dbReference type="Pfam" id="PF01225"/>
    </source>
</evidence>
<dbReference type="Gene3D" id="3.40.1390.10">
    <property type="entry name" value="MurE/MurF, N-terminal domain"/>
    <property type="match status" value="1"/>
</dbReference>
<dbReference type="Gene3D" id="3.40.1190.10">
    <property type="entry name" value="Mur-like, catalytic domain"/>
    <property type="match status" value="1"/>
</dbReference>
<dbReference type="PANTHER" id="PTHR43024">
    <property type="entry name" value="UDP-N-ACETYLMURAMOYL-TRIPEPTIDE--D-ALANYL-D-ALANINE LIGASE"/>
    <property type="match status" value="1"/>
</dbReference>
<comment type="function">
    <text evidence="10 11">Involved in cell wall formation. Catalyzes the final step in the synthesis of UDP-N-acetylmuramoyl-pentapeptide, the precursor of murein.</text>
</comment>
<dbReference type="EMBL" id="DXGI01000125">
    <property type="protein sequence ID" value="HIW78197.1"/>
    <property type="molecule type" value="Genomic_DNA"/>
</dbReference>
<dbReference type="GO" id="GO:0005524">
    <property type="term" value="F:ATP binding"/>
    <property type="evidence" value="ECO:0007669"/>
    <property type="project" value="UniProtKB-UniRule"/>
</dbReference>
<comment type="similarity">
    <text evidence="10">Belongs to the MurCDEF family. MurF subfamily.</text>
</comment>
<dbReference type="EC" id="6.3.2.10" evidence="10 11"/>
<evidence type="ECO:0000256" key="1">
    <source>
        <dbReference type="ARBA" id="ARBA00022490"/>
    </source>
</evidence>
<dbReference type="InterPro" id="IPR035911">
    <property type="entry name" value="MurE/MurF_N"/>
</dbReference>
<dbReference type="Pfam" id="PF01225">
    <property type="entry name" value="Mur_ligase"/>
    <property type="match status" value="1"/>
</dbReference>
<comment type="pathway">
    <text evidence="10 11">Cell wall biogenesis; peptidoglycan biosynthesis.</text>
</comment>
<evidence type="ECO:0000256" key="2">
    <source>
        <dbReference type="ARBA" id="ARBA00022598"/>
    </source>
</evidence>
<evidence type="ECO:0000256" key="6">
    <source>
        <dbReference type="ARBA" id="ARBA00022960"/>
    </source>
</evidence>
<evidence type="ECO:0000259" key="14">
    <source>
        <dbReference type="Pfam" id="PF08245"/>
    </source>
</evidence>
<dbReference type="Proteomes" id="UP000824264">
    <property type="component" value="Unassembled WGS sequence"/>
</dbReference>
<dbReference type="SUPFAM" id="SSF53623">
    <property type="entry name" value="MurD-like peptide ligases, catalytic domain"/>
    <property type="match status" value="1"/>
</dbReference>
<dbReference type="Pfam" id="PF02875">
    <property type="entry name" value="Mur_ligase_C"/>
    <property type="match status" value="1"/>
</dbReference>
<reference evidence="15" key="1">
    <citation type="journal article" date="2021" name="PeerJ">
        <title>Extensive microbial diversity within the chicken gut microbiome revealed by metagenomics and culture.</title>
        <authorList>
            <person name="Gilroy R."/>
            <person name="Ravi A."/>
            <person name="Getino M."/>
            <person name="Pursley I."/>
            <person name="Horton D.L."/>
            <person name="Alikhan N.F."/>
            <person name="Baker D."/>
            <person name="Gharbi K."/>
            <person name="Hall N."/>
            <person name="Watson M."/>
            <person name="Adriaenssens E.M."/>
            <person name="Foster-Nyarko E."/>
            <person name="Jarju S."/>
            <person name="Secka A."/>
            <person name="Antonio M."/>
            <person name="Oren A."/>
            <person name="Chaudhuri R.R."/>
            <person name="La Ragione R."/>
            <person name="Hildebrand F."/>
            <person name="Pallen M.J."/>
        </authorList>
    </citation>
    <scope>NUCLEOTIDE SEQUENCE</scope>
    <source>
        <strain evidence="15">ChiSxjej5B17-1746</strain>
    </source>
</reference>
<evidence type="ECO:0000256" key="8">
    <source>
        <dbReference type="ARBA" id="ARBA00023306"/>
    </source>
</evidence>
<evidence type="ECO:0000256" key="5">
    <source>
        <dbReference type="ARBA" id="ARBA00022840"/>
    </source>
</evidence>
<dbReference type="Gene3D" id="3.90.190.20">
    <property type="entry name" value="Mur ligase, C-terminal domain"/>
    <property type="match status" value="1"/>
</dbReference>
<feature type="domain" description="Mur ligase C-terminal" evidence="13">
    <location>
        <begin position="324"/>
        <end position="451"/>
    </location>
</feature>
<dbReference type="GO" id="GO:0051301">
    <property type="term" value="P:cell division"/>
    <property type="evidence" value="ECO:0007669"/>
    <property type="project" value="UniProtKB-KW"/>
</dbReference>
<feature type="domain" description="Mur ligase N-terminal catalytic" evidence="12">
    <location>
        <begin position="27"/>
        <end position="99"/>
    </location>
</feature>
<feature type="binding site" evidence="10">
    <location>
        <begin position="115"/>
        <end position="121"/>
    </location>
    <ligand>
        <name>ATP</name>
        <dbReference type="ChEBI" id="CHEBI:30616"/>
    </ligand>
</feature>
<keyword evidence="5 10" id="KW-0067">ATP-binding</keyword>
<evidence type="ECO:0000256" key="7">
    <source>
        <dbReference type="ARBA" id="ARBA00022984"/>
    </source>
</evidence>
<dbReference type="InterPro" id="IPR000713">
    <property type="entry name" value="Mur_ligase_N"/>
</dbReference>
<organism evidence="15 16">
    <name type="scientific">Candidatus Bilophila faecipullorum</name>
    <dbReference type="NCBI Taxonomy" id="2838482"/>
    <lineage>
        <taxon>Bacteria</taxon>
        <taxon>Pseudomonadati</taxon>
        <taxon>Thermodesulfobacteriota</taxon>
        <taxon>Desulfovibrionia</taxon>
        <taxon>Desulfovibrionales</taxon>
        <taxon>Desulfovibrionaceae</taxon>
        <taxon>Bilophila</taxon>
    </lineage>
</organism>
<evidence type="ECO:0000256" key="10">
    <source>
        <dbReference type="HAMAP-Rule" id="MF_02019"/>
    </source>
</evidence>
<reference evidence="15" key="2">
    <citation type="submission" date="2021-04" db="EMBL/GenBank/DDBJ databases">
        <authorList>
            <person name="Gilroy R."/>
        </authorList>
    </citation>
    <scope>NUCLEOTIDE SEQUENCE</scope>
    <source>
        <strain evidence="15">ChiSxjej5B17-1746</strain>
    </source>
</reference>
<protein>
    <recommendedName>
        <fullName evidence="10 11">UDP-N-acetylmuramoyl-tripeptide--D-alanyl-D-alanine ligase</fullName>
        <ecNumber evidence="10 11">6.3.2.10</ecNumber>
    </recommendedName>
    <alternativeName>
        <fullName evidence="10">D-alanyl-D-alanine-adding enzyme</fullName>
    </alternativeName>
</protein>
<keyword evidence="9 10" id="KW-0961">Cell wall biogenesis/degradation</keyword>
<name>A0A9D1QZE3_9BACT</name>
<dbReference type="NCBIfam" id="TIGR01143">
    <property type="entry name" value="murF"/>
    <property type="match status" value="1"/>
</dbReference>
<dbReference type="GO" id="GO:0009252">
    <property type="term" value="P:peptidoglycan biosynthetic process"/>
    <property type="evidence" value="ECO:0007669"/>
    <property type="project" value="UniProtKB-UniRule"/>
</dbReference>
<dbReference type="AlphaFoldDB" id="A0A9D1QZE3"/>
<gene>
    <name evidence="10" type="primary">murF</name>
    <name evidence="15" type="ORF">H9874_03525</name>
</gene>
<evidence type="ECO:0000259" key="13">
    <source>
        <dbReference type="Pfam" id="PF02875"/>
    </source>
</evidence>
<dbReference type="HAMAP" id="MF_02019">
    <property type="entry name" value="MurF"/>
    <property type="match status" value="1"/>
</dbReference>
<comment type="caution">
    <text evidence="15">The sequence shown here is derived from an EMBL/GenBank/DDBJ whole genome shotgun (WGS) entry which is preliminary data.</text>
</comment>
<keyword evidence="2 10" id="KW-0436">Ligase</keyword>
<dbReference type="InterPro" id="IPR036565">
    <property type="entry name" value="Mur-like_cat_sf"/>
</dbReference>
<proteinExistence type="inferred from homology"/>
<keyword evidence="8 10" id="KW-0131">Cell cycle</keyword>
<dbReference type="InterPro" id="IPR013221">
    <property type="entry name" value="Mur_ligase_cen"/>
</dbReference>
<evidence type="ECO:0000256" key="9">
    <source>
        <dbReference type="ARBA" id="ARBA00023316"/>
    </source>
</evidence>
<dbReference type="GO" id="GO:0008360">
    <property type="term" value="P:regulation of cell shape"/>
    <property type="evidence" value="ECO:0007669"/>
    <property type="project" value="UniProtKB-KW"/>
</dbReference>
<evidence type="ECO:0000256" key="3">
    <source>
        <dbReference type="ARBA" id="ARBA00022618"/>
    </source>
</evidence>
<dbReference type="PANTHER" id="PTHR43024:SF1">
    <property type="entry name" value="UDP-N-ACETYLMURAMOYL-TRIPEPTIDE--D-ALANYL-D-ALANINE LIGASE"/>
    <property type="match status" value="1"/>
</dbReference>
<dbReference type="InterPro" id="IPR005863">
    <property type="entry name" value="UDP-N-AcMur_synth"/>
</dbReference>
<dbReference type="SUPFAM" id="SSF63418">
    <property type="entry name" value="MurE/MurF N-terminal domain"/>
    <property type="match status" value="1"/>
</dbReference>
<evidence type="ECO:0000256" key="4">
    <source>
        <dbReference type="ARBA" id="ARBA00022741"/>
    </source>
</evidence>
<dbReference type="InterPro" id="IPR004101">
    <property type="entry name" value="Mur_ligase_C"/>
</dbReference>